<keyword evidence="5" id="KW-0408">Iron</keyword>
<dbReference type="AlphaFoldDB" id="A0A5N0UTV7"/>
<evidence type="ECO:0000256" key="2">
    <source>
        <dbReference type="ARBA" id="ARBA00022448"/>
    </source>
</evidence>
<dbReference type="EMBL" id="VMNW02000077">
    <property type="protein sequence ID" value="KAA9153340.1"/>
    <property type="molecule type" value="Genomic_DNA"/>
</dbReference>
<keyword evidence="4" id="KW-0249">Electron transport</keyword>
<keyword evidence="2" id="KW-0813">Transport</keyword>
<dbReference type="GO" id="GO:0051538">
    <property type="term" value="F:3 iron, 4 sulfur cluster binding"/>
    <property type="evidence" value="ECO:0007669"/>
    <property type="project" value="UniProtKB-KW"/>
</dbReference>
<evidence type="ECO:0000313" key="8">
    <source>
        <dbReference type="EMBL" id="KAA9153340.1"/>
    </source>
</evidence>
<dbReference type="PANTHER" id="PTHR36923:SF3">
    <property type="entry name" value="FERREDOXIN"/>
    <property type="match status" value="1"/>
</dbReference>
<dbReference type="InterPro" id="IPR051269">
    <property type="entry name" value="Fe-S_cluster_ET"/>
</dbReference>
<evidence type="ECO:0000256" key="3">
    <source>
        <dbReference type="ARBA" id="ARBA00022723"/>
    </source>
</evidence>
<dbReference type="Pfam" id="PF13459">
    <property type="entry name" value="Fer4_15"/>
    <property type="match status" value="1"/>
</dbReference>
<evidence type="ECO:0000256" key="4">
    <source>
        <dbReference type="ARBA" id="ARBA00022982"/>
    </source>
</evidence>
<evidence type="ECO:0000256" key="6">
    <source>
        <dbReference type="ARBA" id="ARBA00023014"/>
    </source>
</evidence>
<gene>
    <name evidence="8" type="ORF">FPZ12_034800</name>
</gene>
<evidence type="ECO:0000256" key="7">
    <source>
        <dbReference type="ARBA" id="ARBA00023291"/>
    </source>
</evidence>
<dbReference type="PANTHER" id="PTHR36923">
    <property type="entry name" value="FERREDOXIN"/>
    <property type="match status" value="1"/>
</dbReference>
<evidence type="ECO:0000313" key="9">
    <source>
        <dbReference type="Proteomes" id="UP000319769"/>
    </source>
</evidence>
<dbReference type="Gene3D" id="3.30.70.20">
    <property type="match status" value="1"/>
</dbReference>
<accession>A0A5N0UTV7</accession>
<comment type="caution">
    <text evidence="8">The sequence shown here is derived from an EMBL/GenBank/DDBJ whole genome shotgun (WGS) entry which is preliminary data.</text>
</comment>
<reference evidence="8" key="1">
    <citation type="submission" date="2019-09" db="EMBL/GenBank/DDBJ databases">
        <authorList>
            <person name="Teo W.F.A."/>
            <person name="Duangmal K."/>
        </authorList>
    </citation>
    <scope>NUCLEOTIDE SEQUENCE [LARGE SCALE GENOMIC DNA]</scope>
    <source>
        <strain evidence="8">K81G1</strain>
    </source>
</reference>
<comment type="cofactor">
    <cofactor evidence="1">
        <name>[3Fe-4S] cluster</name>
        <dbReference type="ChEBI" id="CHEBI:21137"/>
    </cofactor>
</comment>
<organism evidence="8 9">
    <name type="scientific">Amycolatopsis acidicola</name>
    <dbReference type="NCBI Taxonomy" id="2596893"/>
    <lineage>
        <taxon>Bacteria</taxon>
        <taxon>Bacillati</taxon>
        <taxon>Actinomycetota</taxon>
        <taxon>Actinomycetes</taxon>
        <taxon>Pseudonocardiales</taxon>
        <taxon>Pseudonocardiaceae</taxon>
        <taxon>Amycolatopsis</taxon>
    </lineage>
</organism>
<sequence>MKTLNRLRGPRVSVDNDRCEVYGICVWEAPRLFQLDRDGRLRYRRQLTETDFAQAAAAARSCPMQAIMLRGLSEVSADE</sequence>
<proteinExistence type="predicted"/>
<keyword evidence="6" id="KW-0411">Iron-sulfur</keyword>
<dbReference type="OrthoDB" id="4741951at2"/>
<keyword evidence="3" id="KW-0479">Metal-binding</keyword>
<dbReference type="SUPFAM" id="SSF54862">
    <property type="entry name" value="4Fe-4S ferredoxins"/>
    <property type="match status" value="1"/>
</dbReference>
<keyword evidence="9" id="KW-1185">Reference proteome</keyword>
<evidence type="ECO:0000256" key="1">
    <source>
        <dbReference type="ARBA" id="ARBA00001927"/>
    </source>
</evidence>
<name>A0A5N0UTV7_9PSEU</name>
<dbReference type="Proteomes" id="UP000319769">
    <property type="component" value="Unassembled WGS sequence"/>
</dbReference>
<evidence type="ECO:0000256" key="5">
    <source>
        <dbReference type="ARBA" id="ARBA00023004"/>
    </source>
</evidence>
<protein>
    <submittedName>
        <fullName evidence="8">Ferredoxin</fullName>
    </submittedName>
</protein>
<keyword evidence="7" id="KW-0003">3Fe-4S</keyword>
<dbReference type="GO" id="GO:0046872">
    <property type="term" value="F:metal ion binding"/>
    <property type="evidence" value="ECO:0007669"/>
    <property type="project" value="UniProtKB-KW"/>
</dbReference>
<dbReference type="RefSeq" id="WP_144757053.1">
    <property type="nucleotide sequence ID" value="NZ_VMNW02000077.1"/>
</dbReference>